<dbReference type="EMBL" id="JAZBJP010000002">
    <property type="protein sequence ID" value="MEE4419562.1"/>
    <property type="molecule type" value="Genomic_DNA"/>
</dbReference>
<reference evidence="1 2" key="1">
    <citation type="submission" date="2023-12" db="EMBL/GenBank/DDBJ databases">
        <title>30 novel species of actinomycetes from the DSMZ collection.</title>
        <authorList>
            <person name="Nouioui I."/>
        </authorList>
    </citation>
    <scope>NUCLEOTIDE SEQUENCE [LARGE SCALE GENOMIC DNA]</scope>
    <source>
        <strain evidence="1 2">DSM 41528</strain>
    </source>
</reference>
<organism evidence="1 2">
    <name type="scientific">Streptomyces bugieae</name>
    <dbReference type="NCBI Taxonomy" id="3098223"/>
    <lineage>
        <taxon>Bacteria</taxon>
        <taxon>Bacillati</taxon>
        <taxon>Actinomycetota</taxon>
        <taxon>Actinomycetes</taxon>
        <taxon>Kitasatosporales</taxon>
        <taxon>Streptomycetaceae</taxon>
        <taxon>Streptomyces</taxon>
    </lineage>
</organism>
<proteinExistence type="predicted"/>
<sequence>MASEDTKALQRLAELIRQRRIDLDKPKVALAAAAGISPNTYLKVEEGRAVRENTYKALDAALGWASGSCRAVLDGAAEPIEIDRGPGDTVIARIPEEDLGQALTSAIVAVSDSLTAPEIRDMSRKVVEELKRRGLLEN</sequence>
<dbReference type="SUPFAM" id="SSF47413">
    <property type="entry name" value="lambda repressor-like DNA-binding domains"/>
    <property type="match status" value="1"/>
</dbReference>
<dbReference type="Proteomes" id="UP001307760">
    <property type="component" value="Unassembled WGS sequence"/>
</dbReference>
<dbReference type="InterPro" id="IPR010982">
    <property type="entry name" value="Lambda_DNA-bd_dom_sf"/>
</dbReference>
<keyword evidence="2" id="KW-1185">Reference proteome</keyword>
<gene>
    <name evidence="1" type="ORF">V2J85_09375</name>
</gene>
<dbReference type="RefSeq" id="WP_330821235.1">
    <property type="nucleotide sequence ID" value="NZ_JAZBJP010000002.1"/>
</dbReference>
<dbReference type="Gene3D" id="1.10.260.40">
    <property type="entry name" value="lambda repressor-like DNA-binding domains"/>
    <property type="match status" value="1"/>
</dbReference>
<evidence type="ECO:0000313" key="1">
    <source>
        <dbReference type="EMBL" id="MEE4419562.1"/>
    </source>
</evidence>
<protein>
    <submittedName>
        <fullName evidence="1">Helix-turn-helix transcriptional regulator</fullName>
    </submittedName>
</protein>
<accession>A0ABU7NL06</accession>
<comment type="caution">
    <text evidence="1">The sequence shown here is derived from an EMBL/GenBank/DDBJ whole genome shotgun (WGS) entry which is preliminary data.</text>
</comment>
<name>A0ABU7NL06_9ACTN</name>
<evidence type="ECO:0000313" key="2">
    <source>
        <dbReference type="Proteomes" id="UP001307760"/>
    </source>
</evidence>